<dbReference type="Gene3D" id="2.10.109.10">
    <property type="entry name" value="Umud Fragment, subunit A"/>
    <property type="match status" value="1"/>
</dbReference>
<reference evidence="8" key="1">
    <citation type="submission" date="2022-10" db="EMBL/GenBank/DDBJ databases">
        <title>The WGS of Solirubrobacter sp. CPCC 204708.</title>
        <authorList>
            <person name="Jiang Z."/>
        </authorList>
    </citation>
    <scope>NUCLEOTIDE SEQUENCE</scope>
    <source>
        <strain evidence="8">CPCC 204708</strain>
    </source>
</reference>
<evidence type="ECO:0000256" key="4">
    <source>
        <dbReference type="ARBA" id="ARBA00023136"/>
    </source>
</evidence>
<evidence type="ECO:0000256" key="1">
    <source>
        <dbReference type="ARBA" id="ARBA00004370"/>
    </source>
</evidence>
<dbReference type="CDD" id="cd06462">
    <property type="entry name" value="Peptidase_S24_S26"/>
    <property type="match status" value="1"/>
</dbReference>
<dbReference type="GO" id="GO:0009003">
    <property type="term" value="F:signal peptidase activity"/>
    <property type="evidence" value="ECO:0007669"/>
    <property type="project" value="UniProtKB-EC"/>
</dbReference>
<proteinExistence type="predicted"/>
<comment type="caution">
    <text evidence="8">The sequence shown here is derived from an EMBL/GenBank/DDBJ whole genome shotgun (WGS) entry which is preliminary data.</text>
</comment>
<gene>
    <name evidence="8" type="ORF">OJ962_15580</name>
</gene>
<dbReference type="RefSeq" id="WP_202954480.1">
    <property type="nucleotide sequence ID" value="NZ_JAPCID010000020.1"/>
</dbReference>
<dbReference type="NCBIfam" id="TIGR02228">
    <property type="entry name" value="sigpep_I_arch"/>
    <property type="match status" value="1"/>
</dbReference>
<keyword evidence="4 7" id="KW-0472">Membrane</keyword>
<name>A0ABT4RK57_9ACTN</name>
<dbReference type="EMBL" id="JAPCID010000020">
    <property type="protein sequence ID" value="MDA0138924.1"/>
    <property type="molecule type" value="Genomic_DNA"/>
</dbReference>
<feature type="transmembrane region" description="Helical" evidence="7">
    <location>
        <begin position="160"/>
        <end position="186"/>
    </location>
</feature>
<keyword evidence="2 7" id="KW-0812">Transmembrane</keyword>
<evidence type="ECO:0000256" key="3">
    <source>
        <dbReference type="ARBA" id="ARBA00022989"/>
    </source>
</evidence>
<feature type="region of interest" description="Disordered" evidence="6">
    <location>
        <begin position="314"/>
        <end position="399"/>
    </location>
</feature>
<evidence type="ECO:0000256" key="2">
    <source>
        <dbReference type="ARBA" id="ARBA00022692"/>
    </source>
</evidence>
<protein>
    <recommendedName>
        <fullName evidence="5">Signal peptidase I</fullName>
        <ecNumber evidence="5">3.4.21.89</ecNumber>
    </recommendedName>
</protein>
<dbReference type="InterPro" id="IPR001733">
    <property type="entry name" value="Peptidase_S26B"/>
</dbReference>
<evidence type="ECO:0000256" key="5">
    <source>
        <dbReference type="NCBIfam" id="TIGR02228"/>
    </source>
</evidence>
<evidence type="ECO:0000256" key="7">
    <source>
        <dbReference type="SAM" id="Phobius"/>
    </source>
</evidence>
<dbReference type="Proteomes" id="UP001147700">
    <property type="component" value="Unassembled WGS sequence"/>
</dbReference>
<dbReference type="SUPFAM" id="SSF51306">
    <property type="entry name" value="LexA/Signal peptidase"/>
    <property type="match status" value="1"/>
</dbReference>
<dbReference type="EC" id="3.4.21.89" evidence="5"/>
<keyword evidence="3 7" id="KW-1133">Transmembrane helix</keyword>
<sequence>MPPTTLLADPGLRVLGQRARTHRVERAVVGDRRAGGTRWLGFVLVLLVVAGGFGFLRTWPPIATVMSASMAPTIDTGDIVVLKRLDGAPRVGEIVLIQVPDDARSRYGYPPVVIHRVVKITADGEVTTKGDAKPDADPFTVPQTAITTRVLTSIPAAGQAFSFLGSTLGLLWIAGGVLMFFVLPALERHRETQRRAEQERETREHVLDVLREQVESLPAQIEQAVAAAVAQVTPETAEARIAAAAERAAVAAAPLIAGPAPLRLVSTAQFEALGALRVAPRPAPATPFVPPRRTPVPVLASAVAPFAWTRAAAPATPPAAPASPTFGPRLTLPTPVFGPPRPAPAAPASTSGLRVSLPTPTFGPARPAPEAPAPTSGRRVSLPTPTFAPSRPAPAAPTAGAPAVRWRALPAAFVAQPAPPAPAVAPRRLAAASRLVAASQAGTTRFVAASELSVA</sequence>
<organism evidence="8 9">
    <name type="scientific">Solirubrobacter deserti</name>
    <dbReference type="NCBI Taxonomy" id="2282478"/>
    <lineage>
        <taxon>Bacteria</taxon>
        <taxon>Bacillati</taxon>
        <taxon>Actinomycetota</taxon>
        <taxon>Thermoleophilia</taxon>
        <taxon>Solirubrobacterales</taxon>
        <taxon>Solirubrobacteraceae</taxon>
        <taxon>Solirubrobacter</taxon>
    </lineage>
</organism>
<keyword evidence="8" id="KW-0378">Hydrolase</keyword>
<comment type="subcellular location">
    <subcellularLocation>
        <location evidence="1">Membrane</location>
    </subcellularLocation>
</comment>
<keyword evidence="9" id="KW-1185">Reference proteome</keyword>
<evidence type="ECO:0000313" key="9">
    <source>
        <dbReference type="Proteomes" id="UP001147700"/>
    </source>
</evidence>
<evidence type="ECO:0000256" key="6">
    <source>
        <dbReference type="SAM" id="MobiDB-lite"/>
    </source>
</evidence>
<evidence type="ECO:0000313" key="8">
    <source>
        <dbReference type="EMBL" id="MDA0138924.1"/>
    </source>
</evidence>
<dbReference type="InterPro" id="IPR036286">
    <property type="entry name" value="LexA/Signal_pep-like_sf"/>
</dbReference>
<feature type="transmembrane region" description="Helical" evidence="7">
    <location>
        <begin position="39"/>
        <end position="59"/>
    </location>
</feature>
<accession>A0ABT4RK57</accession>
<feature type="compositionally biased region" description="Pro residues" evidence="6">
    <location>
        <begin position="336"/>
        <end position="345"/>
    </location>
</feature>